<keyword evidence="7" id="KW-0539">Nucleus</keyword>
<keyword evidence="2" id="KW-0479">Metal-binding</keyword>
<name>A0A2G9GA64_9LAMI</name>
<evidence type="ECO:0000313" key="12">
    <source>
        <dbReference type="Proteomes" id="UP000231279"/>
    </source>
</evidence>
<evidence type="ECO:0000256" key="8">
    <source>
        <dbReference type="PROSITE-ProRule" id="PRU00042"/>
    </source>
</evidence>
<dbReference type="PROSITE" id="PS50157">
    <property type="entry name" value="ZINC_FINGER_C2H2_2"/>
    <property type="match status" value="1"/>
</dbReference>
<feature type="domain" description="C2H2-type" evidence="10">
    <location>
        <begin position="31"/>
        <end position="58"/>
    </location>
</feature>
<keyword evidence="6" id="KW-0804">Transcription</keyword>
<dbReference type="GO" id="GO:0008270">
    <property type="term" value="F:zinc ion binding"/>
    <property type="evidence" value="ECO:0007669"/>
    <property type="project" value="UniProtKB-KW"/>
</dbReference>
<dbReference type="InterPro" id="IPR013087">
    <property type="entry name" value="Znf_C2H2_type"/>
</dbReference>
<evidence type="ECO:0000256" key="7">
    <source>
        <dbReference type="ARBA" id="ARBA00023242"/>
    </source>
</evidence>
<evidence type="ECO:0000256" key="9">
    <source>
        <dbReference type="SAM" id="MobiDB-lite"/>
    </source>
</evidence>
<evidence type="ECO:0000256" key="2">
    <source>
        <dbReference type="ARBA" id="ARBA00022723"/>
    </source>
</evidence>
<keyword evidence="3 8" id="KW-0863">Zinc-finger</keyword>
<keyword evidence="5" id="KW-0805">Transcription regulation</keyword>
<gene>
    <name evidence="11" type="ORF">CDL12_25333</name>
</gene>
<dbReference type="Proteomes" id="UP000231279">
    <property type="component" value="Unassembled WGS sequence"/>
</dbReference>
<keyword evidence="12" id="KW-1185">Reference proteome</keyword>
<comment type="subcellular location">
    <subcellularLocation>
        <location evidence="1">Nucleus</location>
    </subcellularLocation>
</comment>
<reference evidence="12" key="1">
    <citation type="journal article" date="2018" name="Gigascience">
        <title>Genome assembly of the Pink Ipe (Handroanthus impetiginosus, Bignoniaceae), a highly valued, ecologically keystone Neotropical timber forest tree.</title>
        <authorList>
            <person name="Silva-Junior O.B."/>
            <person name="Grattapaglia D."/>
            <person name="Novaes E."/>
            <person name="Collevatti R.G."/>
        </authorList>
    </citation>
    <scope>NUCLEOTIDE SEQUENCE [LARGE SCALE GENOMIC DNA]</scope>
    <source>
        <strain evidence="12">cv. UFG-1</strain>
    </source>
</reference>
<dbReference type="EMBL" id="NKXS01006036">
    <property type="protein sequence ID" value="PIN02156.1"/>
    <property type="molecule type" value="Genomic_DNA"/>
</dbReference>
<protein>
    <recommendedName>
        <fullName evidence="10">C2H2-type domain-containing protein</fullName>
    </recommendedName>
</protein>
<dbReference type="PANTHER" id="PTHR45801:SF111">
    <property type="entry name" value="C2H2 AND C2HC ZINC FINGERS SUPERFAMILY PROTEIN"/>
    <property type="match status" value="1"/>
</dbReference>
<dbReference type="InterPro" id="IPR036236">
    <property type="entry name" value="Znf_C2H2_sf"/>
</dbReference>
<dbReference type="Gene3D" id="3.30.160.60">
    <property type="entry name" value="Classic Zinc Finger"/>
    <property type="match status" value="1"/>
</dbReference>
<dbReference type="PROSITE" id="PS00028">
    <property type="entry name" value="ZINC_FINGER_C2H2_1"/>
    <property type="match status" value="1"/>
</dbReference>
<evidence type="ECO:0000259" key="10">
    <source>
        <dbReference type="PROSITE" id="PS50157"/>
    </source>
</evidence>
<feature type="region of interest" description="Disordered" evidence="9">
    <location>
        <begin position="1"/>
        <end position="28"/>
    </location>
</feature>
<evidence type="ECO:0000256" key="1">
    <source>
        <dbReference type="ARBA" id="ARBA00004123"/>
    </source>
</evidence>
<keyword evidence="4" id="KW-0862">Zinc</keyword>
<organism evidence="11 12">
    <name type="scientific">Handroanthus impetiginosus</name>
    <dbReference type="NCBI Taxonomy" id="429701"/>
    <lineage>
        <taxon>Eukaryota</taxon>
        <taxon>Viridiplantae</taxon>
        <taxon>Streptophyta</taxon>
        <taxon>Embryophyta</taxon>
        <taxon>Tracheophyta</taxon>
        <taxon>Spermatophyta</taxon>
        <taxon>Magnoliopsida</taxon>
        <taxon>eudicotyledons</taxon>
        <taxon>Gunneridae</taxon>
        <taxon>Pentapetalae</taxon>
        <taxon>asterids</taxon>
        <taxon>lamiids</taxon>
        <taxon>Lamiales</taxon>
        <taxon>Bignoniaceae</taxon>
        <taxon>Crescentiina</taxon>
        <taxon>Tabebuia alliance</taxon>
        <taxon>Handroanthus</taxon>
    </lineage>
</organism>
<evidence type="ECO:0000256" key="6">
    <source>
        <dbReference type="ARBA" id="ARBA00023163"/>
    </source>
</evidence>
<evidence type="ECO:0000256" key="3">
    <source>
        <dbReference type="ARBA" id="ARBA00022771"/>
    </source>
</evidence>
<dbReference type="SUPFAM" id="SSF57667">
    <property type="entry name" value="beta-beta-alpha zinc fingers"/>
    <property type="match status" value="1"/>
</dbReference>
<sequence>MEHEKHGNSDISSPENDQKSNEDSSGVGRSYECNFCKRGFTNAQALGGHMNIHRKDKAKVKAKHKNLQEEPSNVHNIKPNENYAGSLRYLPDQTNYYRPPSGQVNYQVYLPSSSPSFQTGNYFSVEGTGVDPNLSLRIGISPPVEDEDTNHVKENEVDLELRLGHDP</sequence>
<dbReference type="PANTHER" id="PTHR45801">
    <property type="entry name" value="OS07G0101800 PROTEIN"/>
    <property type="match status" value="1"/>
</dbReference>
<accession>A0A2G9GA64</accession>
<dbReference type="AlphaFoldDB" id="A0A2G9GA64"/>
<evidence type="ECO:0000256" key="5">
    <source>
        <dbReference type="ARBA" id="ARBA00023015"/>
    </source>
</evidence>
<comment type="caution">
    <text evidence="11">The sequence shown here is derived from an EMBL/GenBank/DDBJ whole genome shotgun (WGS) entry which is preliminary data.</text>
</comment>
<evidence type="ECO:0000256" key="4">
    <source>
        <dbReference type="ARBA" id="ARBA00022833"/>
    </source>
</evidence>
<dbReference type="InterPro" id="IPR052426">
    <property type="entry name" value="Plant_dev_regulator"/>
</dbReference>
<dbReference type="OrthoDB" id="780709at2759"/>
<evidence type="ECO:0000313" key="11">
    <source>
        <dbReference type="EMBL" id="PIN02156.1"/>
    </source>
</evidence>
<dbReference type="STRING" id="429701.A0A2G9GA64"/>
<dbReference type="GO" id="GO:0005634">
    <property type="term" value="C:nucleus"/>
    <property type="evidence" value="ECO:0007669"/>
    <property type="project" value="UniProtKB-SubCell"/>
</dbReference>
<proteinExistence type="predicted"/>